<dbReference type="Pfam" id="PF03016">
    <property type="entry name" value="Exostosin_GT47"/>
    <property type="match status" value="1"/>
</dbReference>
<comment type="similarity">
    <text evidence="1">Belongs to the glycosyltransferase 47 family.</text>
</comment>
<evidence type="ECO:0000259" key="3">
    <source>
        <dbReference type="Pfam" id="PF03016"/>
    </source>
</evidence>
<evidence type="ECO:0000256" key="2">
    <source>
        <dbReference type="SAM" id="MobiDB-lite"/>
    </source>
</evidence>
<dbReference type="PANTHER" id="PTHR11062:SF281">
    <property type="entry name" value="EXOSTOSIN-LIKE 2"/>
    <property type="match status" value="1"/>
</dbReference>
<keyword evidence="5" id="KW-1185">Reference proteome</keyword>
<feature type="region of interest" description="Disordered" evidence="2">
    <location>
        <begin position="313"/>
        <end position="334"/>
    </location>
</feature>
<dbReference type="InterPro" id="IPR004263">
    <property type="entry name" value="Exostosin"/>
</dbReference>
<dbReference type="InterPro" id="IPR040911">
    <property type="entry name" value="Exostosin_GT47"/>
</dbReference>
<dbReference type="Proteomes" id="UP001153069">
    <property type="component" value="Unassembled WGS sequence"/>
</dbReference>
<dbReference type="AlphaFoldDB" id="A0A9N8DP05"/>
<feature type="domain" description="Exostosin GT47" evidence="3">
    <location>
        <begin position="318"/>
        <end position="415"/>
    </location>
</feature>
<dbReference type="GO" id="GO:0016757">
    <property type="term" value="F:glycosyltransferase activity"/>
    <property type="evidence" value="ECO:0007669"/>
    <property type="project" value="InterPro"/>
</dbReference>
<evidence type="ECO:0000256" key="1">
    <source>
        <dbReference type="ARBA" id="ARBA00010271"/>
    </source>
</evidence>
<comment type="caution">
    <text evidence="4">The sequence shown here is derived from an EMBL/GenBank/DDBJ whole genome shotgun (WGS) entry which is preliminary data.</text>
</comment>
<dbReference type="OrthoDB" id="1924787at2759"/>
<protein>
    <recommendedName>
        <fullName evidence="3">Exostosin GT47 domain-containing protein</fullName>
    </recommendedName>
</protein>
<accession>A0A9N8DP05</accession>
<organism evidence="4 5">
    <name type="scientific">Seminavis robusta</name>
    <dbReference type="NCBI Taxonomy" id="568900"/>
    <lineage>
        <taxon>Eukaryota</taxon>
        <taxon>Sar</taxon>
        <taxon>Stramenopiles</taxon>
        <taxon>Ochrophyta</taxon>
        <taxon>Bacillariophyta</taxon>
        <taxon>Bacillariophyceae</taxon>
        <taxon>Bacillariophycidae</taxon>
        <taxon>Naviculales</taxon>
        <taxon>Naviculaceae</taxon>
        <taxon>Seminavis</taxon>
    </lineage>
</organism>
<evidence type="ECO:0000313" key="4">
    <source>
        <dbReference type="EMBL" id="CAB9506493.1"/>
    </source>
</evidence>
<dbReference type="EMBL" id="CAICTM010000267">
    <property type="protein sequence ID" value="CAB9506493.1"/>
    <property type="molecule type" value="Genomic_DNA"/>
</dbReference>
<proteinExistence type="inferred from homology"/>
<dbReference type="PANTHER" id="PTHR11062">
    <property type="entry name" value="EXOSTOSIN HEPARAN SULFATE GLYCOSYLTRANSFERASE -RELATED"/>
    <property type="match status" value="1"/>
</dbReference>
<sequence length="496" mass="55614">MVHRSTQRAVVKCLCLAAAIRLLVGNIRFSGGRSISILTSYLNEAVLPPSTTVASRPVDVLLPNNNSAAADTRFYLIPTPEVTDWLLGNFSDEGYHFYDRALNEDQAELWLYRSLQLHPSRTTDPERADVFVICGLLHWNYHRNNNRSIKRHPQRNTRADLTQGSFDAKAFADAVVQRVTDRTKPHLVAIPTTNPGTSRYIGLKAIVKALIKGGVTNLWSLGFERNKFWQGLPPDRIIPIPYVVQFPPSARNTSVEMTTTRIESDPAHVHNTRIPEFVFYAGDRRAHAIEWSGCDRSMVVPLATEANMDVRLIDSGKQKKSKSSSTNNTTSSARLSQEEYNYRMASSEFCLILCGDSPTSRSLTSAMVHGCIPLVVGSRLRGLCEPPCRKGWGWTISGSNNPHLPFAESLNWTMFPEVNEALFQQSPAKILQEEISQTSVEHRDHMRAMMNHHRSAFIYGRGNPINSTSFGQAVPHIWKSFLEALDQASLRDRSTV</sequence>
<feature type="compositionally biased region" description="Low complexity" evidence="2">
    <location>
        <begin position="323"/>
        <end position="332"/>
    </location>
</feature>
<gene>
    <name evidence="4" type="ORF">SEMRO_268_G103840.1</name>
</gene>
<reference evidence="4" key="1">
    <citation type="submission" date="2020-06" db="EMBL/GenBank/DDBJ databases">
        <authorList>
            <consortium name="Plant Systems Biology data submission"/>
        </authorList>
    </citation>
    <scope>NUCLEOTIDE SEQUENCE</scope>
    <source>
        <strain evidence="4">D6</strain>
    </source>
</reference>
<name>A0A9N8DP05_9STRA</name>
<evidence type="ECO:0000313" key="5">
    <source>
        <dbReference type="Proteomes" id="UP001153069"/>
    </source>
</evidence>